<sequence>MMTVITVYSQILESFTYLMLVFTIALWSGFVGCCRREKRDVCDTPEVETARELEPLKEMSDVKTAVEESEKSKEDKTHLTVQSIHESPKASLEVQETQPYSNIMSTQLSLMPSDYVANPNLKWVLF</sequence>
<evidence type="ECO:0000256" key="1">
    <source>
        <dbReference type="SAM" id="MobiDB-lite"/>
    </source>
</evidence>
<reference evidence="3 4" key="1">
    <citation type="submission" date="2014-10" db="EMBL/GenBank/DDBJ databases">
        <title>Draft genome of the hookworm Ancylostoma caninum.</title>
        <authorList>
            <person name="Mitreva M."/>
        </authorList>
    </citation>
    <scope>NUCLEOTIDE SEQUENCE [LARGE SCALE GENOMIC DNA]</scope>
    <source>
        <strain evidence="3 4">Baltimore</strain>
    </source>
</reference>
<organism evidence="3 4">
    <name type="scientific">Ancylostoma caninum</name>
    <name type="common">Dog hookworm</name>
    <dbReference type="NCBI Taxonomy" id="29170"/>
    <lineage>
        <taxon>Eukaryota</taxon>
        <taxon>Metazoa</taxon>
        <taxon>Ecdysozoa</taxon>
        <taxon>Nematoda</taxon>
        <taxon>Chromadorea</taxon>
        <taxon>Rhabditida</taxon>
        <taxon>Rhabditina</taxon>
        <taxon>Rhabditomorpha</taxon>
        <taxon>Strongyloidea</taxon>
        <taxon>Ancylostomatidae</taxon>
        <taxon>Ancylostomatinae</taxon>
        <taxon>Ancylostoma</taxon>
    </lineage>
</organism>
<keyword evidence="4" id="KW-1185">Reference proteome</keyword>
<dbReference type="EMBL" id="JOJR01000012">
    <property type="protein sequence ID" value="RCN51554.1"/>
    <property type="molecule type" value="Genomic_DNA"/>
</dbReference>
<protein>
    <submittedName>
        <fullName evidence="3">Uncharacterized protein</fullName>
    </submittedName>
</protein>
<evidence type="ECO:0000313" key="3">
    <source>
        <dbReference type="EMBL" id="RCN51554.1"/>
    </source>
</evidence>
<dbReference type="AlphaFoldDB" id="A0A368H4Q6"/>
<dbReference type="Proteomes" id="UP000252519">
    <property type="component" value="Unassembled WGS sequence"/>
</dbReference>
<feature type="transmembrane region" description="Helical" evidence="2">
    <location>
        <begin position="15"/>
        <end position="34"/>
    </location>
</feature>
<comment type="caution">
    <text evidence="3">The sequence shown here is derived from an EMBL/GenBank/DDBJ whole genome shotgun (WGS) entry which is preliminary data.</text>
</comment>
<evidence type="ECO:0000313" key="4">
    <source>
        <dbReference type="Proteomes" id="UP000252519"/>
    </source>
</evidence>
<gene>
    <name evidence="3" type="ORF">ANCCAN_02220</name>
</gene>
<proteinExistence type="predicted"/>
<keyword evidence="2" id="KW-0812">Transmembrane</keyword>
<name>A0A368H4Q6_ANCCA</name>
<accession>A0A368H4Q6</accession>
<feature type="region of interest" description="Disordered" evidence="1">
    <location>
        <begin position="59"/>
        <end position="96"/>
    </location>
</feature>
<keyword evidence="2" id="KW-0472">Membrane</keyword>
<feature type="compositionally biased region" description="Basic and acidic residues" evidence="1">
    <location>
        <begin position="59"/>
        <end position="78"/>
    </location>
</feature>
<keyword evidence="2" id="KW-1133">Transmembrane helix</keyword>
<evidence type="ECO:0000256" key="2">
    <source>
        <dbReference type="SAM" id="Phobius"/>
    </source>
</evidence>